<feature type="transmembrane region" description="Helical" evidence="5">
    <location>
        <begin position="113"/>
        <end position="132"/>
    </location>
</feature>
<keyword evidence="2 5" id="KW-0812">Transmembrane</keyword>
<feature type="transmembrane region" description="Helical" evidence="5">
    <location>
        <begin position="250"/>
        <end position="275"/>
    </location>
</feature>
<evidence type="ECO:0000256" key="5">
    <source>
        <dbReference type="SAM" id="Phobius"/>
    </source>
</evidence>
<keyword evidence="8" id="KW-1185">Reference proteome</keyword>
<dbReference type="InterPro" id="IPR004481">
    <property type="entry name" value="K/Na/Ca-exchanger"/>
</dbReference>
<dbReference type="GO" id="GO:0016020">
    <property type="term" value="C:membrane"/>
    <property type="evidence" value="ECO:0007669"/>
    <property type="project" value="UniProtKB-SubCell"/>
</dbReference>
<feature type="transmembrane region" description="Helical" evidence="5">
    <location>
        <begin position="311"/>
        <end position="327"/>
    </location>
</feature>
<evidence type="ECO:0000256" key="3">
    <source>
        <dbReference type="ARBA" id="ARBA00022989"/>
    </source>
</evidence>
<keyword evidence="4 5" id="KW-0472">Membrane</keyword>
<dbReference type="InterPro" id="IPR004837">
    <property type="entry name" value="NaCa_Exmemb"/>
</dbReference>
<feature type="transmembrane region" description="Helical" evidence="5">
    <location>
        <begin position="72"/>
        <end position="92"/>
    </location>
</feature>
<evidence type="ECO:0000256" key="1">
    <source>
        <dbReference type="ARBA" id="ARBA00004141"/>
    </source>
</evidence>
<dbReference type="PANTHER" id="PTHR10846:SF8">
    <property type="entry name" value="INNER MEMBRANE PROTEIN YRBG"/>
    <property type="match status" value="1"/>
</dbReference>
<reference evidence="7 8" key="1">
    <citation type="journal article" date="2019" name="Int. J. Syst. Evol. Microbiol.">
        <title>The Global Catalogue of Microorganisms (GCM) 10K type strain sequencing project: providing services to taxonomists for standard genome sequencing and annotation.</title>
        <authorList>
            <consortium name="The Broad Institute Genomics Platform"/>
            <consortium name="The Broad Institute Genome Sequencing Center for Infectious Disease"/>
            <person name="Wu L."/>
            <person name="Ma J."/>
        </authorList>
    </citation>
    <scope>NUCLEOTIDE SEQUENCE [LARGE SCALE GENOMIC DNA]</scope>
    <source>
        <strain evidence="7 8">CGMCC 1.10390</strain>
    </source>
</reference>
<name>A0ABD6DHV6_9EURY</name>
<feature type="transmembrane region" description="Helical" evidence="5">
    <location>
        <begin position="144"/>
        <end position="164"/>
    </location>
</feature>
<keyword evidence="3 5" id="KW-1133">Transmembrane helix</keyword>
<dbReference type="PANTHER" id="PTHR10846">
    <property type="entry name" value="SODIUM/POTASSIUM/CALCIUM EXCHANGER"/>
    <property type="match status" value="1"/>
</dbReference>
<proteinExistence type="predicted"/>
<evidence type="ECO:0000256" key="2">
    <source>
        <dbReference type="ARBA" id="ARBA00022692"/>
    </source>
</evidence>
<dbReference type="Gene3D" id="1.20.1420.30">
    <property type="entry name" value="NCX, central ion-binding region"/>
    <property type="match status" value="1"/>
</dbReference>
<feature type="transmembrane region" description="Helical" evidence="5">
    <location>
        <begin position="6"/>
        <end position="25"/>
    </location>
</feature>
<evidence type="ECO:0000313" key="7">
    <source>
        <dbReference type="EMBL" id="MFD1645891.1"/>
    </source>
</evidence>
<dbReference type="AlphaFoldDB" id="A0ABD6DHV6"/>
<evidence type="ECO:0000256" key="4">
    <source>
        <dbReference type="ARBA" id="ARBA00023136"/>
    </source>
</evidence>
<dbReference type="EMBL" id="JBHUDO010000002">
    <property type="protein sequence ID" value="MFD1645891.1"/>
    <property type="molecule type" value="Genomic_DNA"/>
</dbReference>
<feature type="domain" description="Sodium/calcium exchanger membrane region" evidence="6">
    <location>
        <begin position="8"/>
        <end position="164"/>
    </location>
</feature>
<feature type="transmembrane region" description="Helical" evidence="5">
    <location>
        <begin position="219"/>
        <end position="238"/>
    </location>
</feature>
<protein>
    <submittedName>
        <fullName evidence="7">Sodium:calcium antiporter</fullName>
    </submittedName>
</protein>
<dbReference type="InterPro" id="IPR044880">
    <property type="entry name" value="NCX_ion-bd_dom_sf"/>
</dbReference>
<gene>
    <name evidence="7" type="ORF">ACFSBL_09365</name>
</gene>
<organism evidence="7 8">
    <name type="scientific">Haloarchaeobius litoreus</name>
    <dbReference type="NCBI Taxonomy" id="755306"/>
    <lineage>
        <taxon>Archaea</taxon>
        <taxon>Methanobacteriati</taxon>
        <taxon>Methanobacteriota</taxon>
        <taxon>Stenosarchaea group</taxon>
        <taxon>Halobacteria</taxon>
        <taxon>Halobacteriales</taxon>
        <taxon>Halorubellaceae</taxon>
        <taxon>Haloarchaeobius</taxon>
    </lineage>
</organism>
<evidence type="ECO:0000259" key="6">
    <source>
        <dbReference type="Pfam" id="PF01699"/>
    </source>
</evidence>
<evidence type="ECO:0000313" key="8">
    <source>
        <dbReference type="Proteomes" id="UP001597034"/>
    </source>
</evidence>
<accession>A0ABD6DHV6</accession>
<dbReference type="Proteomes" id="UP001597034">
    <property type="component" value="Unassembled WGS sequence"/>
</dbReference>
<feature type="domain" description="Sodium/calcium exchanger membrane region" evidence="6">
    <location>
        <begin position="188"/>
        <end position="326"/>
    </location>
</feature>
<sequence length="339" mass="35815">MLNVLLFLGVAAVGTGVTWVGSTWLERASERIGIHYGLPPVVQGAIVAAIGSSFPELSSVLLAVLVHGEFELGVAAIVGSAVFNILIIPAAAGLSGEVGLTADRDLVYKEAQFYMLSVATLFLAFAFAVIYYPTETGTALKGNMTPLLALIPLALYGLYIFNQYQDTNDYDASHHERSANIGRRWLELIAGLAVILVGVEMLVVSAIELGNALGTPSFVWGLTVIAAGTSLPDTVVSVQAARGGRDSTSLANVFGSNIFDLLVAVPLGVVVGGAVEINFSRAAPMMAFLVFATVVLFTLMRTDMNVSGREAWLLLGLYALFVVWLVLEELGITTFVKGG</sequence>
<dbReference type="RefSeq" id="WP_256398586.1">
    <property type="nucleotide sequence ID" value="NZ_JANHJR010000001.1"/>
</dbReference>
<dbReference type="Pfam" id="PF01699">
    <property type="entry name" value="Na_Ca_ex"/>
    <property type="match status" value="2"/>
</dbReference>
<feature type="transmembrane region" description="Helical" evidence="5">
    <location>
        <begin position="185"/>
        <end position="207"/>
    </location>
</feature>
<comment type="subcellular location">
    <subcellularLocation>
        <location evidence="1">Membrane</location>
        <topology evidence="1">Multi-pass membrane protein</topology>
    </subcellularLocation>
</comment>
<feature type="transmembrane region" description="Helical" evidence="5">
    <location>
        <begin position="281"/>
        <end position="299"/>
    </location>
</feature>
<comment type="caution">
    <text evidence="7">The sequence shown here is derived from an EMBL/GenBank/DDBJ whole genome shotgun (WGS) entry which is preliminary data.</text>
</comment>